<name>A0A8D8KG32_CULPI</name>
<feature type="compositionally biased region" description="Pro residues" evidence="1">
    <location>
        <begin position="36"/>
        <end position="45"/>
    </location>
</feature>
<protein>
    <submittedName>
        <fullName evidence="2">(northern house mosquito) hypothetical protein</fullName>
    </submittedName>
</protein>
<dbReference type="AlphaFoldDB" id="A0A8D8KG32"/>
<organism evidence="2">
    <name type="scientific">Culex pipiens</name>
    <name type="common">House mosquito</name>
    <dbReference type="NCBI Taxonomy" id="7175"/>
    <lineage>
        <taxon>Eukaryota</taxon>
        <taxon>Metazoa</taxon>
        <taxon>Ecdysozoa</taxon>
        <taxon>Arthropoda</taxon>
        <taxon>Hexapoda</taxon>
        <taxon>Insecta</taxon>
        <taxon>Pterygota</taxon>
        <taxon>Neoptera</taxon>
        <taxon>Endopterygota</taxon>
        <taxon>Diptera</taxon>
        <taxon>Nematocera</taxon>
        <taxon>Culicoidea</taxon>
        <taxon>Culicidae</taxon>
        <taxon>Culicinae</taxon>
        <taxon>Culicini</taxon>
        <taxon>Culex</taxon>
        <taxon>Culex</taxon>
    </lineage>
</organism>
<accession>A0A8D8KG32</accession>
<sequence>MLQPHGASTLRPAGVPRSGQLFRKSHQNRTGKRPNPRPQSPPPAPVEGRRRVGRATYRKSHRHRRQVRICVRNARHHPGPARQAAGSDQTVRERHPARQNRNGTGPFVLAQGCRDRPGQRDQVDGAGHSEYRRNDVDAAVLNQNAFTLSCSVLHFKIPRASPPRSTNANQ</sequence>
<evidence type="ECO:0000256" key="1">
    <source>
        <dbReference type="SAM" id="MobiDB-lite"/>
    </source>
</evidence>
<feature type="region of interest" description="Disordered" evidence="1">
    <location>
        <begin position="1"/>
        <end position="127"/>
    </location>
</feature>
<proteinExistence type="predicted"/>
<feature type="compositionally biased region" description="Basic and acidic residues" evidence="1">
    <location>
        <begin position="113"/>
        <end position="127"/>
    </location>
</feature>
<dbReference type="EMBL" id="HBUE01323055">
    <property type="protein sequence ID" value="CAG6589211.1"/>
    <property type="molecule type" value="Transcribed_RNA"/>
</dbReference>
<feature type="compositionally biased region" description="Basic residues" evidence="1">
    <location>
        <begin position="51"/>
        <end position="79"/>
    </location>
</feature>
<dbReference type="EMBL" id="HBUE01216504">
    <property type="protein sequence ID" value="CAG6537208.1"/>
    <property type="molecule type" value="Transcribed_RNA"/>
</dbReference>
<evidence type="ECO:0000313" key="2">
    <source>
        <dbReference type="EMBL" id="CAG6589211.1"/>
    </source>
</evidence>
<reference evidence="2" key="1">
    <citation type="submission" date="2021-05" db="EMBL/GenBank/DDBJ databases">
        <authorList>
            <person name="Alioto T."/>
            <person name="Alioto T."/>
            <person name="Gomez Garrido J."/>
        </authorList>
    </citation>
    <scope>NUCLEOTIDE SEQUENCE</scope>
</reference>
<dbReference type="EMBL" id="HBUE01094301">
    <property type="protein sequence ID" value="CAG6482691.1"/>
    <property type="molecule type" value="Transcribed_RNA"/>
</dbReference>
<feature type="compositionally biased region" description="Basic residues" evidence="1">
    <location>
        <begin position="23"/>
        <end position="35"/>
    </location>
</feature>